<dbReference type="PANTHER" id="PTHR31111:SF136">
    <property type="entry name" value="F-BOX ASSOCIATED DOMAIN-CONTAINING PROTEIN"/>
    <property type="match status" value="1"/>
</dbReference>
<feature type="domain" description="F-box" evidence="1">
    <location>
        <begin position="20"/>
        <end position="66"/>
    </location>
</feature>
<name>A0ABC8VKZ5_9POAL</name>
<dbReference type="SUPFAM" id="SSF50998">
    <property type="entry name" value="Quinoprotein alcohol dehydrogenase-like"/>
    <property type="match status" value="1"/>
</dbReference>
<reference evidence="2 3" key="2">
    <citation type="submission" date="2024-10" db="EMBL/GenBank/DDBJ databases">
        <authorList>
            <person name="Ryan C."/>
        </authorList>
    </citation>
    <scope>NUCLEOTIDE SEQUENCE [LARGE SCALE GENOMIC DNA]</scope>
</reference>
<dbReference type="Gene3D" id="1.20.1280.50">
    <property type="match status" value="1"/>
</dbReference>
<reference evidence="3" key="1">
    <citation type="submission" date="2024-06" db="EMBL/GenBank/DDBJ databases">
        <authorList>
            <person name="Ryan C."/>
        </authorList>
    </citation>
    <scope>NUCLEOTIDE SEQUENCE [LARGE SCALE GENOMIC DNA]</scope>
</reference>
<dbReference type="Proteomes" id="UP001497457">
    <property type="component" value="Chromosome 10rd"/>
</dbReference>
<evidence type="ECO:0000313" key="2">
    <source>
        <dbReference type="EMBL" id="CAL4892609.1"/>
    </source>
</evidence>
<dbReference type="PANTHER" id="PTHR31111">
    <property type="entry name" value="BNAA05G37150D PROTEIN-RELATED"/>
    <property type="match status" value="1"/>
</dbReference>
<dbReference type="SUPFAM" id="SSF81383">
    <property type="entry name" value="F-box domain"/>
    <property type="match status" value="1"/>
</dbReference>
<dbReference type="InterPro" id="IPR001810">
    <property type="entry name" value="F-box_dom"/>
</dbReference>
<accession>A0ABC8VKZ5</accession>
<evidence type="ECO:0000313" key="3">
    <source>
        <dbReference type="Proteomes" id="UP001497457"/>
    </source>
</evidence>
<gene>
    <name evidence="2" type="ORF">URODEC1_LOCUS4358</name>
</gene>
<dbReference type="EMBL" id="OZ075120">
    <property type="protein sequence ID" value="CAL4892609.1"/>
    <property type="molecule type" value="Genomic_DNA"/>
</dbReference>
<sequence>MAPATPRSAAGRRKRLHTAPGVVAPLPPDMLSEVFLNLPPAPVCRFRAVCRSWRALLSGRAFLAAHAARRGPLLLAAAAYRRRRSSWHIDLVDLTGAIATRTRLPEGGGVRELLPCGDLACLVGNDGRARVLDPAAGAVTACRRRTRRRRAAGRALLRLVRFLRYAPGRRGGQLIEVLTVGGGEARWRSRRGPPFVVAGDADYMAVVDGVVYFLAVMAQQLPFAVNGVVSGELGSIAAFDLETEEWMPILRGSLSTRRQGGNPEPLTMLRHESPLLTLTELNGFLVTVHRDRHPQPSMDLWFLIDSEPETWVKNYSIRLDLSPRRREFSAHPLFVDDSKILFWVQPKRALMVYDLQTGSCKDLDHINNCDAVGLYKGSILSPRSV</sequence>
<organism evidence="2 3">
    <name type="scientific">Urochloa decumbens</name>
    <dbReference type="NCBI Taxonomy" id="240449"/>
    <lineage>
        <taxon>Eukaryota</taxon>
        <taxon>Viridiplantae</taxon>
        <taxon>Streptophyta</taxon>
        <taxon>Embryophyta</taxon>
        <taxon>Tracheophyta</taxon>
        <taxon>Spermatophyta</taxon>
        <taxon>Magnoliopsida</taxon>
        <taxon>Liliopsida</taxon>
        <taxon>Poales</taxon>
        <taxon>Poaceae</taxon>
        <taxon>PACMAD clade</taxon>
        <taxon>Panicoideae</taxon>
        <taxon>Panicodae</taxon>
        <taxon>Paniceae</taxon>
        <taxon>Melinidinae</taxon>
        <taxon>Urochloa</taxon>
    </lineage>
</organism>
<dbReference type="PROSITE" id="PS50181">
    <property type="entry name" value="FBOX"/>
    <property type="match status" value="1"/>
</dbReference>
<dbReference type="Pfam" id="PF00646">
    <property type="entry name" value="F-box"/>
    <property type="match status" value="1"/>
</dbReference>
<protein>
    <recommendedName>
        <fullName evidence="1">F-box domain-containing protein</fullName>
    </recommendedName>
</protein>
<keyword evidence="3" id="KW-1185">Reference proteome</keyword>
<proteinExistence type="predicted"/>
<dbReference type="InterPro" id="IPR036047">
    <property type="entry name" value="F-box-like_dom_sf"/>
</dbReference>
<dbReference type="SMART" id="SM00256">
    <property type="entry name" value="FBOX"/>
    <property type="match status" value="1"/>
</dbReference>
<dbReference type="AlphaFoldDB" id="A0ABC8VKZ5"/>
<dbReference type="InterPro" id="IPR011047">
    <property type="entry name" value="Quinoprotein_ADH-like_sf"/>
</dbReference>
<evidence type="ECO:0000259" key="1">
    <source>
        <dbReference type="PROSITE" id="PS50181"/>
    </source>
</evidence>